<keyword evidence="2" id="KW-0732">Signal</keyword>
<name>A0ABT0B3X2_9SPHN</name>
<evidence type="ECO:0000256" key="2">
    <source>
        <dbReference type="SAM" id="SignalP"/>
    </source>
</evidence>
<keyword evidence="4" id="KW-1185">Reference proteome</keyword>
<dbReference type="EMBL" id="JALHLE010000023">
    <property type="protein sequence ID" value="MCJ2179751.1"/>
    <property type="molecule type" value="Genomic_DNA"/>
</dbReference>
<organism evidence="3 4">
    <name type="scientific">Novosphingobium album</name>
    <name type="common">ex Hu et al. 2023</name>
    <dbReference type="NCBI Taxonomy" id="2930093"/>
    <lineage>
        <taxon>Bacteria</taxon>
        <taxon>Pseudomonadati</taxon>
        <taxon>Pseudomonadota</taxon>
        <taxon>Alphaproteobacteria</taxon>
        <taxon>Sphingomonadales</taxon>
        <taxon>Sphingomonadaceae</taxon>
        <taxon>Novosphingobium</taxon>
    </lineage>
</organism>
<reference evidence="3" key="1">
    <citation type="submission" date="2022-03" db="EMBL/GenBank/DDBJ databases">
        <title>Identification of a novel bacterium isolated from mangrove sediments.</title>
        <authorList>
            <person name="Pan X."/>
        </authorList>
    </citation>
    <scope>NUCLEOTIDE SEQUENCE</scope>
    <source>
        <strain evidence="3">B2580</strain>
    </source>
</reference>
<gene>
    <name evidence="3" type="ORF">MTR64_14350</name>
</gene>
<evidence type="ECO:0000313" key="3">
    <source>
        <dbReference type="EMBL" id="MCJ2179751.1"/>
    </source>
</evidence>
<evidence type="ECO:0000256" key="1">
    <source>
        <dbReference type="SAM" id="MobiDB-lite"/>
    </source>
</evidence>
<sequence>MRHLLAASAPALILVLAACSSKPTAAEEPPATPVASDGGAADTVTGDENASDAAAGTKPMVMPVGTPPVLEPEGLGELRIGKAVPAGSGWRDLAAKDPDVCHIFESGDFPGVYAIVENGKVRRITAGEEAGVTLADGIGVGASEAAVKAAYPGFKSEPHAYDSDPAKYLTDPAAGERHPGLRFEIGQDGKVSLIHAGTMPDLTYVEGCA</sequence>
<dbReference type="PROSITE" id="PS51257">
    <property type="entry name" value="PROKAR_LIPOPROTEIN"/>
    <property type="match status" value="1"/>
</dbReference>
<accession>A0ABT0B3X2</accession>
<proteinExistence type="predicted"/>
<comment type="caution">
    <text evidence="3">The sequence shown here is derived from an EMBL/GenBank/DDBJ whole genome shotgun (WGS) entry which is preliminary data.</text>
</comment>
<feature type="chain" id="PRO_5046387897" evidence="2">
    <location>
        <begin position="26"/>
        <end position="209"/>
    </location>
</feature>
<feature type="signal peptide" evidence="2">
    <location>
        <begin position="1"/>
        <end position="25"/>
    </location>
</feature>
<evidence type="ECO:0000313" key="4">
    <source>
        <dbReference type="Proteomes" id="UP001162880"/>
    </source>
</evidence>
<feature type="compositionally biased region" description="Low complexity" evidence="1">
    <location>
        <begin position="24"/>
        <end position="35"/>
    </location>
</feature>
<dbReference type="Proteomes" id="UP001162880">
    <property type="component" value="Unassembled WGS sequence"/>
</dbReference>
<dbReference type="RefSeq" id="WP_243994815.1">
    <property type="nucleotide sequence ID" value="NZ_JALHLE010000023.1"/>
</dbReference>
<feature type="region of interest" description="Disordered" evidence="1">
    <location>
        <begin position="24"/>
        <end position="63"/>
    </location>
</feature>
<protein>
    <submittedName>
        <fullName evidence="3">Uncharacterized protein</fullName>
    </submittedName>
</protein>